<feature type="region of interest" description="Disordered" evidence="1">
    <location>
        <begin position="1"/>
        <end position="52"/>
    </location>
</feature>
<sequence>MAASYNSSSRLSCRHPSHTSRGNDADQRHVEPSRGRNGNVGRQSRDPSSSQCKWRCDNISFCHKSRYLFEHINDSSRYVEMLKFRTMTSRNAYLSLVGVWLLVCHRVTLRGLDGSDGHDHLGNFHCLILNKNSYLTDRWLAILSRALTVYQAIGSCIASHSFPVTPIFSLDLGGGASIWTRVQGPWLPAYQCMYLGSSEDESISCNYLVHHRRGYLIHGSAQKGNWIRPALICWNKRDLAT</sequence>
<evidence type="ECO:0000313" key="3">
    <source>
        <dbReference type="Proteomes" id="UP000184255"/>
    </source>
</evidence>
<organism evidence="2 3">
    <name type="scientific">Fusarium mangiferae</name>
    <name type="common">Mango malformation disease fungus</name>
    <dbReference type="NCBI Taxonomy" id="192010"/>
    <lineage>
        <taxon>Eukaryota</taxon>
        <taxon>Fungi</taxon>
        <taxon>Dikarya</taxon>
        <taxon>Ascomycota</taxon>
        <taxon>Pezizomycotina</taxon>
        <taxon>Sordariomycetes</taxon>
        <taxon>Hypocreomycetidae</taxon>
        <taxon>Hypocreales</taxon>
        <taxon>Nectriaceae</taxon>
        <taxon>Fusarium</taxon>
        <taxon>Fusarium fujikuroi species complex</taxon>
    </lineage>
</organism>
<feature type="compositionally biased region" description="Polar residues" evidence="1">
    <location>
        <begin position="40"/>
        <end position="52"/>
    </location>
</feature>
<dbReference type="GeneID" id="65092146"/>
<feature type="compositionally biased region" description="Polar residues" evidence="1">
    <location>
        <begin position="1"/>
        <end position="11"/>
    </location>
</feature>
<comment type="caution">
    <text evidence="2">The sequence shown here is derived from an EMBL/GenBank/DDBJ whole genome shotgun (WGS) entry which is preliminary data.</text>
</comment>
<feature type="compositionally biased region" description="Basic and acidic residues" evidence="1">
    <location>
        <begin position="21"/>
        <end position="34"/>
    </location>
</feature>
<accession>A0A1L7U262</accession>
<dbReference type="Proteomes" id="UP000184255">
    <property type="component" value="Unassembled WGS sequence"/>
</dbReference>
<protein>
    <submittedName>
        <fullName evidence="2">Uncharacterized protein</fullName>
    </submittedName>
</protein>
<dbReference type="VEuPathDB" id="FungiDB:FMAN_12896"/>
<dbReference type="EMBL" id="FCQH01000015">
    <property type="protein sequence ID" value="CVL04838.1"/>
    <property type="molecule type" value="Genomic_DNA"/>
</dbReference>
<keyword evidence="3" id="KW-1185">Reference proteome</keyword>
<dbReference type="AlphaFoldDB" id="A0A1L7U262"/>
<evidence type="ECO:0000313" key="2">
    <source>
        <dbReference type="EMBL" id="CVL04838.1"/>
    </source>
</evidence>
<name>A0A1L7U262_FUSMA</name>
<gene>
    <name evidence="2" type="ORF">FMAN_12896</name>
</gene>
<evidence type="ECO:0000256" key="1">
    <source>
        <dbReference type="SAM" id="MobiDB-lite"/>
    </source>
</evidence>
<dbReference type="RefSeq" id="XP_041688976.1">
    <property type="nucleotide sequence ID" value="XM_041823392.1"/>
</dbReference>
<reference evidence="3" key="1">
    <citation type="journal article" date="2016" name="Genome Biol. Evol.">
        <title>Comparative 'omics' of the Fusarium fujikuroi species complex highlights differences in genetic potential and metabolite synthesis.</title>
        <authorList>
            <person name="Niehaus E.-M."/>
            <person name="Muensterkoetter M."/>
            <person name="Proctor R.H."/>
            <person name="Brown D.W."/>
            <person name="Sharon A."/>
            <person name="Idan Y."/>
            <person name="Oren-Young L."/>
            <person name="Sieber C.M."/>
            <person name="Novak O."/>
            <person name="Pencik A."/>
            <person name="Tarkowska D."/>
            <person name="Hromadova K."/>
            <person name="Freeman S."/>
            <person name="Maymon M."/>
            <person name="Elazar M."/>
            <person name="Youssef S.A."/>
            <person name="El-Shabrawy E.S.M."/>
            <person name="Shalaby A.B.A."/>
            <person name="Houterman P."/>
            <person name="Brock N.L."/>
            <person name="Burkhardt I."/>
            <person name="Tsavkelova E.A."/>
            <person name="Dickschat J.S."/>
            <person name="Galuszka P."/>
            <person name="Gueldener U."/>
            <person name="Tudzynski B."/>
        </authorList>
    </citation>
    <scope>NUCLEOTIDE SEQUENCE [LARGE SCALE GENOMIC DNA]</scope>
    <source>
        <strain evidence="3">MRC7560</strain>
    </source>
</reference>
<proteinExistence type="predicted"/>